<dbReference type="PANTHER" id="PTHR23344">
    <property type="entry name" value="GLYCEROPHOSPHORYL DIESTER PHOSPHODIESTERASE"/>
    <property type="match status" value="1"/>
</dbReference>
<feature type="transmembrane region" description="Helical" evidence="8">
    <location>
        <begin position="25"/>
        <end position="46"/>
    </location>
</feature>
<keyword evidence="11" id="KW-1185">Reference proteome</keyword>
<proteinExistence type="inferred from homology"/>
<gene>
    <name evidence="10" type="ORF">Cadr_000015290</name>
</gene>
<evidence type="ECO:0000256" key="2">
    <source>
        <dbReference type="ARBA" id="ARBA00007277"/>
    </source>
</evidence>
<evidence type="ECO:0000256" key="3">
    <source>
        <dbReference type="ARBA" id="ARBA00022692"/>
    </source>
</evidence>
<dbReference type="PANTHER" id="PTHR23344:SF13">
    <property type="entry name" value="GLYCEROPHOSPHODIESTER PHOSPHODIESTERASE DOMAIN-CONTAINING PROTEIN 4"/>
    <property type="match status" value="1"/>
</dbReference>
<keyword evidence="4" id="KW-0378">Hydrolase</keyword>
<evidence type="ECO:0000256" key="8">
    <source>
        <dbReference type="SAM" id="Phobius"/>
    </source>
</evidence>
<dbReference type="InterPro" id="IPR030395">
    <property type="entry name" value="GP_PDE_dom"/>
</dbReference>
<keyword evidence="6 8" id="KW-0472">Membrane</keyword>
<dbReference type="Proteomes" id="UP000299084">
    <property type="component" value="Unassembled WGS sequence"/>
</dbReference>
<comment type="caution">
    <text evidence="10">The sequence shown here is derived from an EMBL/GenBank/DDBJ whole genome shotgun (WGS) entry which is preliminary data.</text>
</comment>
<evidence type="ECO:0000259" key="9">
    <source>
        <dbReference type="PROSITE" id="PS51704"/>
    </source>
</evidence>
<keyword evidence="3 8" id="KW-0812">Transmembrane</keyword>
<dbReference type="GO" id="GO:0016020">
    <property type="term" value="C:membrane"/>
    <property type="evidence" value="ECO:0007669"/>
    <property type="project" value="UniProtKB-SubCell"/>
</dbReference>
<evidence type="ECO:0000313" key="11">
    <source>
        <dbReference type="Proteomes" id="UP000299084"/>
    </source>
</evidence>
<evidence type="ECO:0000256" key="7">
    <source>
        <dbReference type="ARBA" id="ARBA00023180"/>
    </source>
</evidence>
<dbReference type="AlphaFoldDB" id="A0A5N4DL07"/>
<organism evidence="10 11">
    <name type="scientific">Camelus dromedarius</name>
    <name type="common">Dromedary</name>
    <name type="synonym">Arabian camel</name>
    <dbReference type="NCBI Taxonomy" id="9838"/>
    <lineage>
        <taxon>Eukaryota</taxon>
        <taxon>Metazoa</taxon>
        <taxon>Chordata</taxon>
        <taxon>Craniata</taxon>
        <taxon>Vertebrata</taxon>
        <taxon>Euteleostomi</taxon>
        <taxon>Mammalia</taxon>
        <taxon>Eutheria</taxon>
        <taxon>Laurasiatheria</taxon>
        <taxon>Artiodactyla</taxon>
        <taxon>Tylopoda</taxon>
        <taxon>Camelidae</taxon>
        <taxon>Camelus</taxon>
    </lineage>
</organism>
<dbReference type="GO" id="GO:0006629">
    <property type="term" value="P:lipid metabolic process"/>
    <property type="evidence" value="ECO:0007669"/>
    <property type="project" value="InterPro"/>
</dbReference>
<keyword evidence="7" id="KW-0325">Glycoprotein</keyword>
<dbReference type="EMBL" id="JWIN03000010">
    <property type="protein sequence ID" value="KAB1271775.1"/>
    <property type="molecule type" value="Genomic_DNA"/>
</dbReference>
<dbReference type="Gene3D" id="3.20.20.190">
    <property type="entry name" value="Phosphatidylinositol (PI) phosphodiesterase"/>
    <property type="match status" value="1"/>
</dbReference>
<keyword evidence="5 8" id="KW-1133">Transmembrane helix</keyword>
<sequence length="128" mass="14474">VLGFLLCWEGIKLHLHWCHKVYAPYLHLSSISVMVLLSWPVAFYLIHLEGEALQVAVGLPFFLILLCLYMMPFGNYSPCIQEKDKLGPKPSFFGHRGAPMLGPENTMMSFEKAVEHGAFGLESDVHIR</sequence>
<accession>A0A5N4DL07</accession>
<feature type="transmembrane region" description="Helical" evidence="8">
    <location>
        <begin position="52"/>
        <end position="71"/>
    </location>
</feature>
<comment type="subcellular location">
    <subcellularLocation>
        <location evidence="1">Membrane</location>
        <topology evidence="1">Multi-pass membrane protein</topology>
    </subcellularLocation>
</comment>
<dbReference type="PROSITE" id="PS51704">
    <property type="entry name" value="GP_PDE"/>
    <property type="match status" value="1"/>
</dbReference>
<comment type="similarity">
    <text evidence="2">Belongs to the glycerophosphoryl diester phosphodiesterase family.</text>
</comment>
<dbReference type="GO" id="GO:0008889">
    <property type="term" value="F:glycerophosphodiester phosphodiesterase activity"/>
    <property type="evidence" value="ECO:0007669"/>
    <property type="project" value="TreeGrafter"/>
</dbReference>
<reference evidence="10 11" key="1">
    <citation type="journal article" date="2019" name="Mol. Ecol. Resour.">
        <title>Improving Illumina assemblies with Hi-C and long reads: an example with the North African dromedary.</title>
        <authorList>
            <person name="Elbers J.P."/>
            <person name="Rogers M.F."/>
            <person name="Perelman P.L."/>
            <person name="Proskuryakova A.A."/>
            <person name="Serdyukova N.A."/>
            <person name="Johnson W.E."/>
            <person name="Horin P."/>
            <person name="Corander J."/>
            <person name="Murphy D."/>
            <person name="Burger P.A."/>
        </authorList>
    </citation>
    <scope>NUCLEOTIDE SEQUENCE [LARGE SCALE GENOMIC DNA]</scope>
    <source>
        <strain evidence="10">Drom800</strain>
        <tissue evidence="10">Blood</tissue>
    </source>
</reference>
<name>A0A5N4DL07_CAMDR</name>
<evidence type="ECO:0000256" key="1">
    <source>
        <dbReference type="ARBA" id="ARBA00004141"/>
    </source>
</evidence>
<dbReference type="SUPFAM" id="SSF51695">
    <property type="entry name" value="PLC-like phosphodiesterases"/>
    <property type="match status" value="1"/>
</dbReference>
<protein>
    <submittedName>
        <fullName evidence="10">Glycerophosphodiester phosphodiesterase domain-containing protein 4</fullName>
    </submittedName>
</protein>
<dbReference type="Pfam" id="PF03009">
    <property type="entry name" value="GDPD"/>
    <property type="match status" value="1"/>
</dbReference>
<dbReference type="InterPro" id="IPR017946">
    <property type="entry name" value="PLC-like_Pdiesterase_TIM-brl"/>
</dbReference>
<feature type="domain" description="GP-PDE" evidence="9">
    <location>
        <begin position="90"/>
        <end position="128"/>
    </location>
</feature>
<evidence type="ECO:0000256" key="6">
    <source>
        <dbReference type="ARBA" id="ARBA00023136"/>
    </source>
</evidence>
<evidence type="ECO:0000256" key="4">
    <source>
        <dbReference type="ARBA" id="ARBA00022801"/>
    </source>
</evidence>
<evidence type="ECO:0000256" key="5">
    <source>
        <dbReference type="ARBA" id="ARBA00022989"/>
    </source>
</evidence>
<feature type="non-terminal residue" evidence="10">
    <location>
        <position position="1"/>
    </location>
</feature>
<evidence type="ECO:0000313" key="10">
    <source>
        <dbReference type="EMBL" id="KAB1271775.1"/>
    </source>
</evidence>